<accession>A0A9D7SAU3</accession>
<dbReference type="EMBL" id="JADKFW010000014">
    <property type="protein sequence ID" value="MBK9718968.1"/>
    <property type="molecule type" value="Genomic_DNA"/>
</dbReference>
<dbReference type="GO" id="GO:0005524">
    <property type="term" value="F:ATP binding"/>
    <property type="evidence" value="ECO:0007669"/>
    <property type="project" value="UniProtKB-UniRule"/>
</dbReference>
<feature type="domain" description="Biotin carboxylation" evidence="9">
    <location>
        <begin position="3"/>
        <end position="448"/>
    </location>
</feature>
<dbReference type="Gene3D" id="3.30.470.20">
    <property type="entry name" value="ATP-grasp fold, B domain"/>
    <property type="match status" value="1"/>
</dbReference>
<evidence type="ECO:0000256" key="3">
    <source>
        <dbReference type="ARBA" id="ARBA00022741"/>
    </source>
</evidence>
<dbReference type="InterPro" id="IPR011761">
    <property type="entry name" value="ATP-grasp"/>
</dbReference>
<dbReference type="InterPro" id="IPR050856">
    <property type="entry name" value="Biotin_carboxylase_complex"/>
</dbReference>
<dbReference type="InterPro" id="IPR011764">
    <property type="entry name" value="Biotin_carboxylation_dom"/>
</dbReference>
<dbReference type="NCBIfam" id="NF006367">
    <property type="entry name" value="PRK08591.1"/>
    <property type="match status" value="1"/>
</dbReference>
<dbReference type="InterPro" id="IPR005481">
    <property type="entry name" value="BC-like_N"/>
</dbReference>
<evidence type="ECO:0000256" key="7">
    <source>
        <dbReference type="PROSITE-ProRule" id="PRU00409"/>
    </source>
</evidence>
<dbReference type="InterPro" id="IPR011054">
    <property type="entry name" value="Rudment_hybrid_motif"/>
</dbReference>
<dbReference type="FunFam" id="3.40.50.20:FF:000010">
    <property type="entry name" value="Propionyl-CoA carboxylase subunit alpha"/>
    <property type="match status" value="1"/>
</dbReference>
<dbReference type="SUPFAM" id="SSF51246">
    <property type="entry name" value="Rudiment single hybrid motif"/>
    <property type="match status" value="1"/>
</dbReference>
<evidence type="ECO:0000256" key="5">
    <source>
        <dbReference type="ARBA" id="ARBA00022842"/>
    </source>
</evidence>
<evidence type="ECO:0000256" key="4">
    <source>
        <dbReference type="ARBA" id="ARBA00022840"/>
    </source>
</evidence>
<dbReference type="PANTHER" id="PTHR18866:SF33">
    <property type="entry name" value="METHYLCROTONOYL-COA CARBOXYLASE SUBUNIT ALPHA, MITOCHONDRIAL-RELATED"/>
    <property type="match status" value="1"/>
</dbReference>
<dbReference type="GO" id="GO:0046872">
    <property type="term" value="F:metal ion binding"/>
    <property type="evidence" value="ECO:0007669"/>
    <property type="project" value="UniProtKB-KW"/>
</dbReference>
<organism evidence="10 11">
    <name type="scientific">Candidatus Defluviibacterium haderslevense</name>
    <dbReference type="NCBI Taxonomy" id="2981993"/>
    <lineage>
        <taxon>Bacteria</taxon>
        <taxon>Pseudomonadati</taxon>
        <taxon>Bacteroidota</taxon>
        <taxon>Saprospiria</taxon>
        <taxon>Saprospirales</taxon>
        <taxon>Saprospiraceae</taxon>
        <taxon>Candidatus Defluviibacterium</taxon>
    </lineage>
</organism>
<evidence type="ECO:0000256" key="1">
    <source>
        <dbReference type="ARBA" id="ARBA00022598"/>
    </source>
</evidence>
<evidence type="ECO:0000259" key="8">
    <source>
        <dbReference type="PROSITE" id="PS50975"/>
    </source>
</evidence>
<dbReference type="Pfam" id="PF02786">
    <property type="entry name" value="CPSase_L_D2"/>
    <property type="match status" value="1"/>
</dbReference>
<dbReference type="SUPFAM" id="SSF56059">
    <property type="entry name" value="Glutathione synthetase ATP-binding domain-like"/>
    <property type="match status" value="1"/>
</dbReference>
<evidence type="ECO:0000256" key="6">
    <source>
        <dbReference type="ARBA" id="ARBA00023267"/>
    </source>
</evidence>
<gene>
    <name evidence="10" type="ORF">IPO85_15935</name>
</gene>
<keyword evidence="4 7" id="KW-0067">ATP-binding</keyword>
<evidence type="ECO:0000256" key="2">
    <source>
        <dbReference type="ARBA" id="ARBA00022723"/>
    </source>
</evidence>
<dbReference type="InterPro" id="IPR016185">
    <property type="entry name" value="PreATP-grasp_dom_sf"/>
</dbReference>
<dbReference type="PROSITE" id="PS00866">
    <property type="entry name" value="CPSASE_1"/>
    <property type="match status" value="1"/>
</dbReference>
<dbReference type="SUPFAM" id="SSF52440">
    <property type="entry name" value="PreATP-grasp domain"/>
    <property type="match status" value="1"/>
</dbReference>
<reference evidence="10 11" key="1">
    <citation type="submission" date="2020-10" db="EMBL/GenBank/DDBJ databases">
        <title>Connecting structure to function with the recovery of over 1000 high-quality activated sludge metagenome-assembled genomes encoding full-length rRNA genes using long-read sequencing.</title>
        <authorList>
            <person name="Singleton C.M."/>
            <person name="Petriglieri F."/>
            <person name="Kristensen J.M."/>
            <person name="Kirkegaard R.H."/>
            <person name="Michaelsen T.Y."/>
            <person name="Andersen M.H."/>
            <person name="Karst S.M."/>
            <person name="Dueholm M.S."/>
            <person name="Nielsen P.H."/>
            <person name="Albertsen M."/>
        </authorList>
    </citation>
    <scope>NUCLEOTIDE SEQUENCE [LARGE SCALE GENOMIC DNA]</scope>
    <source>
        <strain evidence="10">Ribe_18-Q3-R11-54_BAT3C.373</strain>
    </source>
</reference>
<comment type="caution">
    <text evidence="10">The sequence shown here is derived from an EMBL/GenBank/DDBJ whole genome shotgun (WGS) entry which is preliminary data.</text>
</comment>
<dbReference type="FunFam" id="3.30.470.20:FF:000028">
    <property type="entry name" value="Methylcrotonoyl-CoA carboxylase subunit alpha, mitochondrial"/>
    <property type="match status" value="1"/>
</dbReference>
<evidence type="ECO:0000259" key="9">
    <source>
        <dbReference type="PROSITE" id="PS50979"/>
    </source>
</evidence>
<dbReference type="AlphaFoldDB" id="A0A9D7SAU3"/>
<dbReference type="PROSITE" id="PS00867">
    <property type="entry name" value="CPSASE_2"/>
    <property type="match status" value="1"/>
</dbReference>
<dbReference type="InterPro" id="IPR005482">
    <property type="entry name" value="Biotin_COase_C"/>
</dbReference>
<proteinExistence type="predicted"/>
<keyword evidence="5" id="KW-0460">Magnesium</keyword>
<feature type="domain" description="ATP-grasp" evidence="8">
    <location>
        <begin position="122"/>
        <end position="319"/>
    </location>
</feature>
<dbReference type="GO" id="GO:0016874">
    <property type="term" value="F:ligase activity"/>
    <property type="evidence" value="ECO:0007669"/>
    <property type="project" value="UniProtKB-KW"/>
</dbReference>
<keyword evidence="1" id="KW-0436">Ligase</keyword>
<dbReference type="PROSITE" id="PS50979">
    <property type="entry name" value="BC"/>
    <property type="match status" value="1"/>
</dbReference>
<dbReference type="Pfam" id="PF02785">
    <property type="entry name" value="Biotin_carb_C"/>
    <property type="match status" value="1"/>
</dbReference>
<dbReference type="SMART" id="SM00878">
    <property type="entry name" value="Biotin_carb_C"/>
    <property type="match status" value="1"/>
</dbReference>
<keyword evidence="6" id="KW-0092">Biotin</keyword>
<protein>
    <submittedName>
        <fullName evidence="10">Acetyl-CoA carboxylase biotin carboxylase subunit</fullName>
    </submittedName>
</protein>
<evidence type="ECO:0000313" key="10">
    <source>
        <dbReference type="EMBL" id="MBK9718968.1"/>
    </source>
</evidence>
<dbReference type="Pfam" id="PF00289">
    <property type="entry name" value="Biotin_carb_N"/>
    <property type="match status" value="1"/>
</dbReference>
<dbReference type="PANTHER" id="PTHR18866">
    <property type="entry name" value="CARBOXYLASE:PYRUVATE/ACETYL-COA/PROPIONYL-COA CARBOXYLASE"/>
    <property type="match status" value="1"/>
</dbReference>
<keyword evidence="2" id="KW-0479">Metal-binding</keyword>
<dbReference type="Proteomes" id="UP000808349">
    <property type="component" value="Unassembled WGS sequence"/>
</dbReference>
<dbReference type="FunFam" id="3.30.1490.20:FF:000018">
    <property type="entry name" value="Biotin carboxylase"/>
    <property type="match status" value="1"/>
</dbReference>
<dbReference type="InterPro" id="IPR005479">
    <property type="entry name" value="CPAse_ATP-bd"/>
</dbReference>
<dbReference type="PROSITE" id="PS50975">
    <property type="entry name" value="ATP_GRASP"/>
    <property type="match status" value="1"/>
</dbReference>
<evidence type="ECO:0000313" key="11">
    <source>
        <dbReference type="Proteomes" id="UP000808349"/>
    </source>
</evidence>
<keyword evidence="3 7" id="KW-0547">Nucleotide-binding</keyword>
<sequence>MKKINKILIANRGEIALRIMRTAKRLGINTVAVYSDADRKAPHVLYADEAVYIGASPSRESYLNMDKILAAAKETKADAIHPGYGFLSENPLFATAVETAGLIFIGPPASAMIQMGSKIAAKKTARANQVPLVPGTDEAITSYEFALNIARETGFPLLIKASAGGGGKGMRLVHREEELEEQMKMASNEALAAFGDGAVFIEKFVTKPRHIEIQVFCDQHGNGIYLFERECSIQRRHQKIVEEAPSSCLTSAIRSQMGSDAVKLALGCNYVGAGTIEFLVDEHMNYYFLEMNTRLQVEHPVTEMITGLDLVEMQIRIAEGHPLSILQNDLKINGHAIEIRVCAEDPFNDFLPSIGTIETYQIPKGDHVRVDDSYQAGMEIPIEYDPMIGKLIVHGRDRMDAIQKMKAAISEFKITGVETILPFCDFVLSHKDFISGQFDTRFVSLYYDDFKSLYPNAIESEAAAIIALKAYLDELQITRSVKVNGNQWMNTTN</sequence>
<name>A0A9D7SAU3_9BACT</name>